<evidence type="ECO:0000256" key="7">
    <source>
        <dbReference type="ARBA" id="ARBA00051722"/>
    </source>
</evidence>
<evidence type="ECO:0000256" key="9">
    <source>
        <dbReference type="SAM" id="MobiDB-lite"/>
    </source>
</evidence>
<organism evidence="11 12">
    <name type="scientific">Triplophysa tibetana</name>
    <dbReference type="NCBI Taxonomy" id="1572043"/>
    <lineage>
        <taxon>Eukaryota</taxon>
        <taxon>Metazoa</taxon>
        <taxon>Chordata</taxon>
        <taxon>Craniata</taxon>
        <taxon>Vertebrata</taxon>
        <taxon>Euteleostomi</taxon>
        <taxon>Actinopterygii</taxon>
        <taxon>Neopterygii</taxon>
        <taxon>Teleostei</taxon>
        <taxon>Ostariophysi</taxon>
        <taxon>Cypriniformes</taxon>
        <taxon>Nemacheilidae</taxon>
        <taxon>Triplophysa</taxon>
    </lineage>
</organism>
<dbReference type="GO" id="GO:0005634">
    <property type="term" value="C:nucleus"/>
    <property type="evidence" value="ECO:0007669"/>
    <property type="project" value="TreeGrafter"/>
</dbReference>
<dbReference type="GO" id="GO:0110032">
    <property type="term" value="P:positive regulation of G2/MI transition of meiotic cell cycle"/>
    <property type="evidence" value="ECO:0007669"/>
    <property type="project" value="TreeGrafter"/>
</dbReference>
<proteinExistence type="inferred from homology"/>
<feature type="region of interest" description="Disordered" evidence="9">
    <location>
        <begin position="161"/>
        <end position="189"/>
    </location>
</feature>
<dbReference type="GO" id="GO:0000086">
    <property type="term" value="P:G2/M transition of mitotic cell cycle"/>
    <property type="evidence" value="ECO:0007669"/>
    <property type="project" value="TreeGrafter"/>
</dbReference>
<dbReference type="InterPro" id="IPR036873">
    <property type="entry name" value="Rhodanese-like_dom_sf"/>
</dbReference>
<evidence type="ECO:0000256" key="3">
    <source>
        <dbReference type="ARBA" id="ARBA00022776"/>
    </source>
</evidence>
<feature type="region of interest" description="Disordered" evidence="9">
    <location>
        <begin position="97"/>
        <end position="136"/>
    </location>
</feature>
<keyword evidence="2 8" id="KW-0132">Cell division</keyword>
<dbReference type="PROSITE" id="PS50206">
    <property type="entry name" value="RHODANESE_3"/>
    <property type="match status" value="1"/>
</dbReference>
<dbReference type="EC" id="3.1.3.48" evidence="8"/>
<gene>
    <name evidence="11" type="ORF">E1301_Tti017150</name>
</gene>
<keyword evidence="5 8" id="KW-0904">Protein phosphatase</keyword>
<dbReference type="GO" id="GO:0051301">
    <property type="term" value="P:cell division"/>
    <property type="evidence" value="ECO:0007669"/>
    <property type="project" value="UniProtKB-UniRule"/>
</dbReference>
<sequence>MDLDLVVLLDVYPQMTHFREVLDIHELSIGRLLQQRDCMTGDLMESVWDLSATEDPSPVSDLSFILQNLQCQDGVSEMSPSPRRKLVLTPEWISPQMNTLSREKETPTVSAVKRRRTRSLSPKSSPNKVQSSNLWRDLQDSAANKENERAIQKRLRVQLSSRFSSVSEEPESAHRSGKRYCSDPEDDASCTRETDEAAAMLCRMRSHRNAPPTQITEATVADLTLIGDFSMQRLLPVQSVSHHELHCVSVHTMASLIRGEFGPAVEDFLIIDCRYPYEYQGGHIKGAINIYTESQIQQAVFQALEKTELYPDRSVSSWGQQSDSMPEKSAANEKGSSSPRKLIVFHCEFSSKRGPHLCQYLRRLDRSLNVYPNLHYPELYLLLGGYKQFQSCYPDMCEPCGYIPMRQQEYQEQLHGFRRRRPSRQRRRRPVRIHQRTTR</sequence>
<feature type="domain" description="Rhodanese" evidence="10">
    <location>
        <begin position="264"/>
        <end position="398"/>
    </location>
</feature>
<dbReference type="PANTHER" id="PTHR10828">
    <property type="entry name" value="M-PHASE INDUCER PHOSPHATASE DUAL SPECIFICITY PHOSPHATASE CDC25"/>
    <property type="match status" value="1"/>
</dbReference>
<dbReference type="GO" id="GO:0005737">
    <property type="term" value="C:cytoplasm"/>
    <property type="evidence" value="ECO:0007669"/>
    <property type="project" value="TreeGrafter"/>
</dbReference>
<evidence type="ECO:0000256" key="8">
    <source>
        <dbReference type="RuleBase" id="RU368028"/>
    </source>
</evidence>
<evidence type="ECO:0000256" key="2">
    <source>
        <dbReference type="ARBA" id="ARBA00022618"/>
    </source>
</evidence>
<dbReference type="FunFam" id="3.40.250.10:FF:000021">
    <property type="entry name" value="M-phase inducer phosphatase cdc-25.2"/>
    <property type="match status" value="1"/>
</dbReference>
<feature type="compositionally biased region" description="Polar residues" evidence="9">
    <location>
        <begin position="314"/>
        <end position="324"/>
    </location>
</feature>
<evidence type="ECO:0000256" key="4">
    <source>
        <dbReference type="ARBA" id="ARBA00022801"/>
    </source>
</evidence>
<feature type="compositionally biased region" description="Basic residues" evidence="9">
    <location>
        <begin position="416"/>
        <end position="439"/>
    </location>
</feature>
<protein>
    <recommendedName>
        <fullName evidence="8">M-phase inducer phosphatase</fullName>
        <ecNumber evidence="8">3.1.3.48</ecNumber>
    </recommendedName>
</protein>
<comment type="function">
    <text evidence="8">Tyrosine protein phosphatase which functions as a dosage-dependent inducer of mitotic progression.</text>
</comment>
<dbReference type="PRINTS" id="PR00716">
    <property type="entry name" value="MPIPHPHTASE"/>
</dbReference>
<feature type="region of interest" description="Disordered" evidence="9">
    <location>
        <begin position="415"/>
        <end position="439"/>
    </location>
</feature>
<evidence type="ECO:0000313" key="12">
    <source>
        <dbReference type="Proteomes" id="UP000324632"/>
    </source>
</evidence>
<accession>A0A5A9PIX2</accession>
<feature type="compositionally biased region" description="Polar residues" evidence="9">
    <location>
        <begin position="119"/>
        <end position="134"/>
    </location>
</feature>
<dbReference type="PANTHER" id="PTHR10828:SF17">
    <property type="entry name" value="PROTEIN-TYROSINE-PHOSPHATASE"/>
    <property type="match status" value="1"/>
</dbReference>
<dbReference type="InterPro" id="IPR001763">
    <property type="entry name" value="Rhodanese-like_dom"/>
</dbReference>
<feature type="region of interest" description="Disordered" evidence="9">
    <location>
        <begin position="314"/>
        <end position="337"/>
    </location>
</feature>
<dbReference type="SUPFAM" id="SSF52821">
    <property type="entry name" value="Rhodanese/Cell cycle control phosphatase"/>
    <property type="match status" value="1"/>
</dbReference>
<evidence type="ECO:0000256" key="5">
    <source>
        <dbReference type="ARBA" id="ARBA00022912"/>
    </source>
</evidence>
<evidence type="ECO:0000313" key="11">
    <source>
        <dbReference type="EMBL" id="KAA0721853.1"/>
    </source>
</evidence>
<dbReference type="CDD" id="cd01530">
    <property type="entry name" value="Cdc25"/>
    <property type="match status" value="1"/>
</dbReference>
<comment type="catalytic activity">
    <reaction evidence="7 8">
        <text>O-phospho-L-tyrosyl-[protein] + H2O = L-tyrosyl-[protein] + phosphate</text>
        <dbReference type="Rhea" id="RHEA:10684"/>
        <dbReference type="Rhea" id="RHEA-COMP:10136"/>
        <dbReference type="Rhea" id="RHEA-COMP:20101"/>
        <dbReference type="ChEBI" id="CHEBI:15377"/>
        <dbReference type="ChEBI" id="CHEBI:43474"/>
        <dbReference type="ChEBI" id="CHEBI:46858"/>
        <dbReference type="ChEBI" id="CHEBI:61978"/>
        <dbReference type="EC" id="3.1.3.48"/>
    </reaction>
</comment>
<dbReference type="AlphaFoldDB" id="A0A5A9PIX2"/>
<dbReference type="InterPro" id="IPR000751">
    <property type="entry name" value="MPI_Phosphatase"/>
</dbReference>
<dbReference type="SMART" id="SM00450">
    <property type="entry name" value="RHOD"/>
    <property type="match status" value="1"/>
</dbReference>
<evidence type="ECO:0000256" key="1">
    <source>
        <dbReference type="ARBA" id="ARBA00011065"/>
    </source>
</evidence>
<evidence type="ECO:0000256" key="6">
    <source>
        <dbReference type="ARBA" id="ARBA00023306"/>
    </source>
</evidence>
<reference evidence="11 12" key="1">
    <citation type="journal article" date="2019" name="Mol. Ecol. Resour.">
        <title>Chromosome-level genome assembly of Triplophysa tibetana, a fish adapted to the harsh high-altitude environment of the Tibetan Plateau.</title>
        <authorList>
            <person name="Yang X."/>
            <person name="Liu H."/>
            <person name="Ma Z."/>
            <person name="Zou Y."/>
            <person name="Zou M."/>
            <person name="Mao Y."/>
            <person name="Li X."/>
            <person name="Wang H."/>
            <person name="Chen T."/>
            <person name="Wang W."/>
            <person name="Yang R."/>
        </authorList>
    </citation>
    <scope>NUCLEOTIDE SEQUENCE [LARGE SCALE GENOMIC DNA]</scope>
    <source>
        <strain evidence="11">TTIB1903HZAU</strain>
        <tissue evidence="11">Muscle</tissue>
    </source>
</reference>
<comment type="similarity">
    <text evidence="1 8">Belongs to the MPI phosphatase family.</text>
</comment>
<keyword evidence="4 8" id="KW-0378">Hydrolase</keyword>
<dbReference type="Gene3D" id="3.40.250.10">
    <property type="entry name" value="Rhodanese-like domain"/>
    <property type="match status" value="1"/>
</dbReference>
<keyword evidence="12" id="KW-1185">Reference proteome</keyword>
<dbReference type="Pfam" id="PF00581">
    <property type="entry name" value="Rhodanese"/>
    <property type="match status" value="1"/>
</dbReference>
<comment type="caution">
    <text evidence="11">The sequence shown here is derived from an EMBL/GenBank/DDBJ whole genome shotgun (WGS) entry which is preliminary data.</text>
</comment>
<dbReference type="Proteomes" id="UP000324632">
    <property type="component" value="Chromosome 4"/>
</dbReference>
<dbReference type="GO" id="GO:0010971">
    <property type="term" value="P:positive regulation of G2/M transition of mitotic cell cycle"/>
    <property type="evidence" value="ECO:0007669"/>
    <property type="project" value="TreeGrafter"/>
</dbReference>
<name>A0A5A9PIX2_9TELE</name>
<dbReference type="EMBL" id="SOYY01000004">
    <property type="protein sequence ID" value="KAA0721853.1"/>
    <property type="molecule type" value="Genomic_DNA"/>
</dbReference>
<dbReference type="GO" id="GO:0004725">
    <property type="term" value="F:protein tyrosine phosphatase activity"/>
    <property type="evidence" value="ECO:0007669"/>
    <property type="project" value="UniProtKB-UniRule"/>
</dbReference>
<keyword evidence="3 8" id="KW-0498">Mitosis</keyword>
<evidence type="ECO:0000259" key="10">
    <source>
        <dbReference type="PROSITE" id="PS50206"/>
    </source>
</evidence>
<keyword evidence="6 8" id="KW-0131">Cell cycle</keyword>